<keyword evidence="5" id="KW-0698">rRNA processing</keyword>
<feature type="region of interest" description="Disordered" evidence="9">
    <location>
        <begin position="422"/>
        <end position="601"/>
    </location>
</feature>
<feature type="compositionally biased region" description="Low complexity" evidence="9">
    <location>
        <begin position="488"/>
        <end position="499"/>
    </location>
</feature>
<evidence type="ECO:0000256" key="7">
    <source>
        <dbReference type="ARBA" id="ARBA00022884"/>
    </source>
</evidence>
<dbReference type="STRING" id="670386.D3BE01"/>
<dbReference type="InterPro" id="IPR038664">
    <property type="entry name" value="Gar1/Naf1_Cbf5-bd_sf"/>
</dbReference>
<evidence type="ECO:0000256" key="1">
    <source>
        <dbReference type="ARBA" id="ARBA00004123"/>
    </source>
</evidence>
<evidence type="ECO:0000256" key="4">
    <source>
        <dbReference type="ARBA" id="ARBA00022517"/>
    </source>
</evidence>
<keyword evidence="11" id="KW-1185">Reference proteome</keyword>
<keyword evidence="7" id="KW-0694">RNA-binding</keyword>
<dbReference type="Proteomes" id="UP000001396">
    <property type="component" value="Unassembled WGS sequence"/>
</dbReference>
<dbReference type="InterPro" id="IPR040309">
    <property type="entry name" value="Naf1"/>
</dbReference>
<dbReference type="InterPro" id="IPR009000">
    <property type="entry name" value="Transl_B-barrel_sf"/>
</dbReference>
<proteinExistence type="inferred from homology"/>
<evidence type="ECO:0000313" key="10">
    <source>
        <dbReference type="EMBL" id="EFA80132.1"/>
    </source>
</evidence>
<feature type="compositionally biased region" description="Basic and acidic residues" evidence="9">
    <location>
        <begin position="221"/>
        <end position="235"/>
    </location>
</feature>
<gene>
    <name evidence="10" type="ORF">PPL_06954</name>
</gene>
<dbReference type="SUPFAM" id="SSF50447">
    <property type="entry name" value="Translation proteins"/>
    <property type="match status" value="1"/>
</dbReference>
<dbReference type="GeneID" id="31362435"/>
<keyword evidence="6" id="KW-0597">Phosphoprotein</keyword>
<organism evidence="10 11">
    <name type="scientific">Heterostelium pallidum (strain ATCC 26659 / Pp 5 / PN500)</name>
    <name type="common">Cellular slime mold</name>
    <name type="synonym">Polysphondylium pallidum</name>
    <dbReference type="NCBI Taxonomy" id="670386"/>
    <lineage>
        <taxon>Eukaryota</taxon>
        <taxon>Amoebozoa</taxon>
        <taxon>Evosea</taxon>
        <taxon>Eumycetozoa</taxon>
        <taxon>Dictyostelia</taxon>
        <taxon>Acytosteliales</taxon>
        <taxon>Acytosteliaceae</taxon>
        <taxon>Heterostelium</taxon>
    </lineage>
</organism>
<feature type="compositionally biased region" description="Low complexity" evidence="9">
    <location>
        <begin position="155"/>
        <end position="169"/>
    </location>
</feature>
<dbReference type="PANTHER" id="PTHR31633:SF1">
    <property type="entry name" value="H_ACA RIBONUCLEOPROTEIN COMPLEX NON-CORE SUBUNIT NAF1"/>
    <property type="match status" value="1"/>
</dbReference>
<evidence type="ECO:0000256" key="2">
    <source>
        <dbReference type="ARBA" id="ARBA00009801"/>
    </source>
</evidence>
<feature type="compositionally biased region" description="Low complexity" evidence="9">
    <location>
        <begin position="186"/>
        <end position="207"/>
    </location>
</feature>
<dbReference type="GO" id="GO:0005732">
    <property type="term" value="C:sno(s)RNA-containing ribonucleoprotein complex"/>
    <property type="evidence" value="ECO:0007669"/>
    <property type="project" value="InterPro"/>
</dbReference>
<dbReference type="Gene3D" id="2.40.10.230">
    <property type="entry name" value="Probable tRNA pseudouridine synthase domain"/>
    <property type="match status" value="1"/>
</dbReference>
<dbReference type="InParanoid" id="D3BE01"/>
<feature type="region of interest" description="Disordered" evidence="9">
    <location>
        <begin position="350"/>
        <end position="384"/>
    </location>
</feature>
<accession>D3BE01</accession>
<feature type="compositionally biased region" description="Low complexity" evidence="9">
    <location>
        <begin position="541"/>
        <end position="572"/>
    </location>
</feature>
<comment type="caution">
    <text evidence="10">The sequence shown here is derived from an EMBL/GenBank/DDBJ whole genome shotgun (WGS) entry which is preliminary data.</text>
</comment>
<protein>
    <recommendedName>
        <fullName evidence="3">H/ACA ribonucleoprotein complex non-core subunit NAF1</fullName>
    </recommendedName>
</protein>
<dbReference type="OMA" id="SECENEM"/>
<feature type="compositionally biased region" description="Polar residues" evidence="9">
    <location>
        <begin position="573"/>
        <end position="586"/>
    </location>
</feature>
<dbReference type="GO" id="GO:0000493">
    <property type="term" value="P:box H/ACA snoRNP assembly"/>
    <property type="evidence" value="ECO:0007669"/>
    <property type="project" value="InterPro"/>
</dbReference>
<evidence type="ECO:0000256" key="9">
    <source>
        <dbReference type="SAM" id="MobiDB-lite"/>
    </source>
</evidence>
<comment type="similarity">
    <text evidence="2">Belongs to the NAF1 family.</text>
</comment>
<sequence>MEATNSDNSLSVIQNVESIIEEIEVTNPNVNQNIEVTPTTDDIKNDSLSEDKVVLENESTNIIEMKEENKEVETISTEEPPMADVSNVQAIDLEVKSEMTNVMVLKQEIREEDHSISVNVTEEVKSTEIEMTDNNIVKEEVKYEEKEKEDESSDSESSSESSSSSSSSESESESESSDDNLDDIIVNKNVNNNNNNNNNRNNNNNNNNKRKVNDDGEDDFDSKIYKPKMPEEKPLELTLPPNTSINVLGTLSSLVDDMIVIKSFPSSSSAKPMDRPALDIDSIVCLEDRTPIGRIYEVFGQISDPYYSVRVPSNISIVIPSKQPKQAIPTAETDIAKAEPQEDLTINQTQTQTQVETVTNGEVSTTSNTTTTTTTTTKSVPTTNQTQEKKIIEIELKTPIYYVNVPDLSKFVVPSAIYTKGFDASNENDDELEENEMDFSDDEKEREFKNRKKRKNTKSKPQKSDLEFIQESFEYNPLPRNGVPAQQPPRGQQNQRGRPSFMKQQPRHNNNNNNNNHHQQQQQQQIPQNQQTSYFKQLKDLQNINNQQQQQQQQQPLQQIQQQQQPLQQQQPMNFQPIESIQQNGFQLPQPQSYSLPPGSQ</sequence>
<dbReference type="AlphaFoldDB" id="D3BE01"/>
<dbReference type="GO" id="GO:0001522">
    <property type="term" value="P:pseudouridine synthesis"/>
    <property type="evidence" value="ECO:0007669"/>
    <property type="project" value="InterPro"/>
</dbReference>
<evidence type="ECO:0000256" key="5">
    <source>
        <dbReference type="ARBA" id="ARBA00022552"/>
    </source>
</evidence>
<evidence type="ECO:0000256" key="3">
    <source>
        <dbReference type="ARBA" id="ARBA00021438"/>
    </source>
</evidence>
<dbReference type="EMBL" id="ADBJ01000031">
    <property type="protein sequence ID" value="EFA80132.1"/>
    <property type="molecule type" value="Genomic_DNA"/>
</dbReference>
<feature type="compositionally biased region" description="Basic residues" evidence="9">
    <location>
        <begin position="449"/>
        <end position="461"/>
    </location>
</feature>
<evidence type="ECO:0000256" key="6">
    <source>
        <dbReference type="ARBA" id="ARBA00022553"/>
    </source>
</evidence>
<feature type="compositionally biased region" description="Low complexity" evidence="9">
    <location>
        <begin position="507"/>
        <end position="531"/>
    </location>
</feature>
<reference evidence="10 11" key="1">
    <citation type="journal article" date="2011" name="Genome Res.">
        <title>Phylogeny-wide analysis of social amoeba genomes highlights ancient origins for complex intercellular communication.</title>
        <authorList>
            <person name="Heidel A.J."/>
            <person name="Lawal H.M."/>
            <person name="Felder M."/>
            <person name="Schilde C."/>
            <person name="Helps N.R."/>
            <person name="Tunggal B."/>
            <person name="Rivero F."/>
            <person name="John U."/>
            <person name="Schleicher M."/>
            <person name="Eichinger L."/>
            <person name="Platzer M."/>
            <person name="Noegel A.A."/>
            <person name="Schaap P."/>
            <person name="Gloeckner G."/>
        </authorList>
    </citation>
    <scope>NUCLEOTIDE SEQUENCE [LARGE SCALE GENOMIC DNA]</scope>
    <source>
        <strain evidence="11">ATCC 26659 / Pp 5 / PN500</strain>
    </source>
</reference>
<feature type="compositionally biased region" description="Low complexity" evidence="9">
    <location>
        <begin position="587"/>
        <end position="601"/>
    </location>
</feature>
<dbReference type="RefSeq" id="XP_020432252.1">
    <property type="nucleotide sequence ID" value="XM_020577804.1"/>
</dbReference>
<dbReference type="Pfam" id="PF04410">
    <property type="entry name" value="Gar1"/>
    <property type="match status" value="1"/>
</dbReference>
<feature type="compositionally biased region" description="Acidic residues" evidence="9">
    <location>
        <begin position="426"/>
        <end position="442"/>
    </location>
</feature>
<dbReference type="PANTHER" id="PTHR31633">
    <property type="entry name" value="H/ACA RIBONUCLEOPROTEIN COMPLEX NON-CORE SUBUNIT NAF1"/>
    <property type="match status" value="1"/>
</dbReference>
<feature type="region of interest" description="Disordered" evidence="9">
    <location>
        <begin position="127"/>
        <end position="235"/>
    </location>
</feature>
<comment type="subcellular location">
    <subcellularLocation>
        <location evidence="1">Nucleus</location>
    </subcellularLocation>
</comment>
<dbReference type="GO" id="GO:0005634">
    <property type="term" value="C:nucleus"/>
    <property type="evidence" value="ECO:0007669"/>
    <property type="project" value="UniProtKB-SubCell"/>
</dbReference>
<keyword evidence="4" id="KW-0690">Ribosome biogenesis</keyword>
<dbReference type="GO" id="GO:0006364">
    <property type="term" value="P:rRNA processing"/>
    <property type="evidence" value="ECO:0007669"/>
    <property type="project" value="UniProtKB-KW"/>
</dbReference>
<dbReference type="GO" id="GO:0003723">
    <property type="term" value="F:RNA binding"/>
    <property type="evidence" value="ECO:0007669"/>
    <property type="project" value="UniProtKB-KW"/>
</dbReference>
<dbReference type="InterPro" id="IPR007504">
    <property type="entry name" value="H/ACA_rnp_Gar1/Naf1"/>
</dbReference>
<feature type="compositionally biased region" description="Acidic residues" evidence="9">
    <location>
        <begin position="170"/>
        <end position="182"/>
    </location>
</feature>
<name>D3BE01_HETP5</name>
<keyword evidence="8" id="KW-0539">Nucleus</keyword>
<evidence type="ECO:0000256" key="8">
    <source>
        <dbReference type="ARBA" id="ARBA00023242"/>
    </source>
</evidence>
<evidence type="ECO:0000313" key="11">
    <source>
        <dbReference type="Proteomes" id="UP000001396"/>
    </source>
</evidence>
<feature type="compositionally biased region" description="Basic and acidic residues" evidence="9">
    <location>
        <begin position="136"/>
        <end position="146"/>
    </location>
</feature>